<comment type="caution">
    <text evidence="1">The sequence shown here is derived from an EMBL/GenBank/DDBJ whole genome shotgun (WGS) entry which is preliminary data.</text>
</comment>
<evidence type="ECO:0000313" key="1">
    <source>
        <dbReference type="EMBL" id="EAZ94112.1"/>
    </source>
</evidence>
<evidence type="ECO:0000313" key="2">
    <source>
        <dbReference type="Proteomes" id="UP000003781"/>
    </source>
</evidence>
<protein>
    <submittedName>
        <fullName evidence="1">Uncharacterized protein</fullName>
    </submittedName>
</protein>
<dbReference type="EMBL" id="AAXW01000002">
    <property type="protein sequence ID" value="EAZ94112.1"/>
    <property type="molecule type" value="Genomic_DNA"/>
</dbReference>
<organism evidence="1 2">
    <name type="scientific">Crocosphaera chwakensis CCY0110</name>
    <dbReference type="NCBI Taxonomy" id="391612"/>
    <lineage>
        <taxon>Bacteria</taxon>
        <taxon>Bacillati</taxon>
        <taxon>Cyanobacteriota</taxon>
        <taxon>Cyanophyceae</taxon>
        <taxon>Oscillatoriophycideae</taxon>
        <taxon>Chroococcales</taxon>
        <taxon>Aphanothecaceae</taxon>
        <taxon>Crocosphaera</taxon>
        <taxon>Crocosphaera chwakensis</taxon>
    </lineage>
</organism>
<dbReference type="Proteomes" id="UP000003781">
    <property type="component" value="Unassembled WGS sequence"/>
</dbReference>
<name>A3IJY0_9CHRO</name>
<proteinExistence type="predicted"/>
<reference evidence="1 2" key="1">
    <citation type="submission" date="2007-03" db="EMBL/GenBank/DDBJ databases">
        <authorList>
            <person name="Stal L."/>
            <person name="Ferriera S."/>
            <person name="Johnson J."/>
            <person name="Kravitz S."/>
            <person name="Beeson K."/>
            <person name="Sutton G."/>
            <person name="Rogers Y.-H."/>
            <person name="Friedman R."/>
            <person name="Frazier M."/>
            <person name="Venter J.C."/>
        </authorList>
    </citation>
    <scope>NUCLEOTIDE SEQUENCE [LARGE SCALE GENOMIC DNA]</scope>
    <source>
        <strain evidence="1 2">CCY0110</strain>
    </source>
</reference>
<accession>A3IJY0</accession>
<gene>
    <name evidence="1" type="ORF">CY0110_19992</name>
</gene>
<dbReference type="AlphaFoldDB" id="A3IJY0"/>
<sequence length="31" mass="3806">MLNYKQENDYYFEEDYLTIAIIPVESFLKLC</sequence>
<keyword evidence="2" id="KW-1185">Reference proteome</keyword>